<sequence>MGHSAWWQLQKPATMEEAECTTLMKKTCCWYEYMNCLSISVFVHFEHNRPNWVQNIRFSPFVMDPEIDHLVA</sequence>
<reference evidence="1" key="1">
    <citation type="journal article" date="2013" name="Nat. Commun.">
        <title>Whole-genome sequencing of Oryza brachyantha reveals mechanisms underlying Oryza genome evolution.</title>
        <authorList>
            <person name="Chen J."/>
            <person name="Huang Q."/>
            <person name="Gao D."/>
            <person name="Wang J."/>
            <person name="Lang Y."/>
            <person name="Liu T."/>
            <person name="Li B."/>
            <person name="Bai Z."/>
            <person name="Luis Goicoechea J."/>
            <person name="Liang C."/>
            <person name="Chen C."/>
            <person name="Zhang W."/>
            <person name="Sun S."/>
            <person name="Liao Y."/>
            <person name="Zhang X."/>
            <person name="Yang L."/>
            <person name="Song C."/>
            <person name="Wang M."/>
            <person name="Shi J."/>
            <person name="Liu G."/>
            <person name="Liu J."/>
            <person name="Zhou H."/>
            <person name="Zhou W."/>
            <person name="Yu Q."/>
            <person name="An N."/>
            <person name="Chen Y."/>
            <person name="Cai Q."/>
            <person name="Wang B."/>
            <person name="Liu B."/>
            <person name="Min J."/>
            <person name="Huang Y."/>
            <person name="Wu H."/>
            <person name="Li Z."/>
            <person name="Zhang Y."/>
            <person name="Yin Y."/>
            <person name="Song W."/>
            <person name="Jiang J."/>
            <person name="Jackson S.A."/>
            <person name="Wing R.A."/>
            <person name="Wang J."/>
            <person name="Chen M."/>
        </authorList>
    </citation>
    <scope>NUCLEOTIDE SEQUENCE [LARGE SCALE GENOMIC DNA]</scope>
    <source>
        <strain evidence="1">cv. IRGC 101232</strain>
    </source>
</reference>
<reference evidence="1" key="2">
    <citation type="submission" date="2013-04" db="UniProtKB">
        <authorList>
            <consortium name="EnsemblPlants"/>
        </authorList>
    </citation>
    <scope>IDENTIFICATION</scope>
</reference>
<dbReference type="Gramene" id="OB07G31400.1">
    <property type="protein sequence ID" value="OB07G31400.1"/>
    <property type="gene ID" value="OB07G31400"/>
</dbReference>
<proteinExistence type="predicted"/>
<dbReference type="Proteomes" id="UP000006038">
    <property type="component" value="Chromosome 7"/>
</dbReference>
<evidence type="ECO:0000313" key="2">
    <source>
        <dbReference type="Proteomes" id="UP000006038"/>
    </source>
</evidence>
<keyword evidence="2" id="KW-1185">Reference proteome</keyword>
<dbReference type="EnsemblPlants" id="OB07G31400.1">
    <property type="protein sequence ID" value="OB07G31400.1"/>
    <property type="gene ID" value="OB07G31400"/>
</dbReference>
<accession>J3MP08</accession>
<protein>
    <submittedName>
        <fullName evidence="1">Uncharacterized protein</fullName>
    </submittedName>
</protein>
<organism evidence="1">
    <name type="scientific">Oryza brachyantha</name>
    <name type="common">malo sina</name>
    <dbReference type="NCBI Taxonomy" id="4533"/>
    <lineage>
        <taxon>Eukaryota</taxon>
        <taxon>Viridiplantae</taxon>
        <taxon>Streptophyta</taxon>
        <taxon>Embryophyta</taxon>
        <taxon>Tracheophyta</taxon>
        <taxon>Spermatophyta</taxon>
        <taxon>Magnoliopsida</taxon>
        <taxon>Liliopsida</taxon>
        <taxon>Poales</taxon>
        <taxon>Poaceae</taxon>
        <taxon>BOP clade</taxon>
        <taxon>Oryzoideae</taxon>
        <taxon>Oryzeae</taxon>
        <taxon>Oryzinae</taxon>
        <taxon>Oryza</taxon>
    </lineage>
</organism>
<name>J3MP08_ORYBR</name>
<evidence type="ECO:0000313" key="1">
    <source>
        <dbReference type="EnsemblPlants" id="OB07G31400.1"/>
    </source>
</evidence>
<dbReference type="AlphaFoldDB" id="J3MP08"/>
<dbReference type="HOGENOM" id="CLU_2726245_0_0_1"/>